<accession>A0ABD3UXA0</accession>
<keyword evidence="7" id="KW-1185">Reference proteome</keyword>
<feature type="region of interest" description="Disordered" evidence="4">
    <location>
        <begin position="130"/>
        <end position="198"/>
    </location>
</feature>
<feature type="transmembrane region" description="Helical" evidence="5">
    <location>
        <begin position="637"/>
        <end position="661"/>
    </location>
</feature>
<keyword evidence="1 5" id="KW-0812">Transmembrane</keyword>
<evidence type="ECO:0000256" key="5">
    <source>
        <dbReference type="SAM" id="Phobius"/>
    </source>
</evidence>
<feature type="transmembrane region" description="Helical" evidence="5">
    <location>
        <begin position="575"/>
        <end position="596"/>
    </location>
</feature>
<evidence type="ECO:0000256" key="4">
    <source>
        <dbReference type="SAM" id="MobiDB-lite"/>
    </source>
</evidence>
<feature type="transmembrane region" description="Helical" evidence="5">
    <location>
        <begin position="608"/>
        <end position="631"/>
    </location>
</feature>
<evidence type="ECO:0008006" key="8">
    <source>
        <dbReference type="Google" id="ProtNLM"/>
    </source>
</evidence>
<dbReference type="AlphaFoldDB" id="A0ABD3UXA0"/>
<feature type="transmembrane region" description="Helical" evidence="5">
    <location>
        <begin position="256"/>
        <end position="278"/>
    </location>
</feature>
<dbReference type="Pfam" id="PF07690">
    <property type="entry name" value="MFS_1"/>
    <property type="match status" value="2"/>
</dbReference>
<evidence type="ECO:0000313" key="6">
    <source>
        <dbReference type="EMBL" id="KAL3854061.1"/>
    </source>
</evidence>
<dbReference type="Gene3D" id="1.20.1250.20">
    <property type="entry name" value="MFS general substrate transporter like domains"/>
    <property type="match status" value="2"/>
</dbReference>
<dbReference type="InterPro" id="IPR011701">
    <property type="entry name" value="MFS"/>
</dbReference>
<dbReference type="PANTHER" id="PTHR23121:SF9">
    <property type="entry name" value="SODIUM-DEPENDENT GLUCOSE TRANSPORTER 1"/>
    <property type="match status" value="1"/>
</dbReference>
<evidence type="ECO:0000256" key="1">
    <source>
        <dbReference type="ARBA" id="ARBA00022692"/>
    </source>
</evidence>
<keyword evidence="3 5" id="KW-0472">Membrane</keyword>
<comment type="caution">
    <text evidence="6">The sequence shown here is derived from an EMBL/GenBank/DDBJ whole genome shotgun (WGS) entry which is preliminary data.</text>
</comment>
<protein>
    <recommendedName>
        <fullName evidence="8">Sodium-dependent glucose transporter 1</fullName>
    </recommendedName>
</protein>
<proteinExistence type="predicted"/>
<dbReference type="PANTHER" id="PTHR23121">
    <property type="entry name" value="SODIUM-DEPENDENT GLUCOSE TRANSPORTER 1"/>
    <property type="match status" value="1"/>
</dbReference>
<feature type="region of interest" description="Disordered" evidence="4">
    <location>
        <begin position="1"/>
        <end position="41"/>
    </location>
</feature>
<evidence type="ECO:0000256" key="2">
    <source>
        <dbReference type="ARBA" id="ARBA00022989"/>
    </source>
</evidence>
<dbReference type="EMBL" id="JBJQND010000014">
    <property type="protein sequence ID" value="KAL3854061.1"/>
    <property type="molecule type" value="Genomic_DNA"/>
</dbReference>
<dbReference type="InterPro" id="IPR036259">
    <property type="entry name" value="MFS_trans_sf"/>
</dbReference>
<dbReference type="SUPFAM" id="SSF103473">
    <property type="entry name" value="MFS general substrate transporter"/>
    <property type="match status" value="1"/>
</dbReference>
<feature type="transmembrane region" description="Helical" evidence="5">
    <location>
        <begin position="218"/>
        <end position="236"/>
    </location>
</feature>
<keyword evidence="2 5" id="KW-1133">Transmembrane helix</keyword>
<feature type="transmembrane region" description="Helical" evidence="5">
    <location>
        <begin position="516"/>
        <end position="540"/>
    </location>
</feature>
<organism evidence="6 7">
    <name type="scientific">Sinanodonta woodiana</name>
    <name type="common">Chinese pond mussel</name>
    <name type="synonym">Anodonta woodiana</name>
    <dbReference type="NCBI Taxonomy" id="1069815"/>
    <lineage>
        <taxon>Eukaryota</taxon>
        <taxon>Metazoa</taxon>
        <taxon>Spiralia</taxon>
        <taxon>Lophotrochozoa</taxon>
        <taxon>Mollusca</taxon>
        <taxon>Bivalvia</taxon>
        <taxon>Autobranchia</taxon>
        <taxon>Heteroconchia</taxon>
        <taxon>Palaeoheterodonta</taxon>
        <taxon>Unionida</taxon>
        <taxon>Unionoidea</taxon>
        <taxon>Unionidae</taxon>
        <taxon>Unioninae</taxon>
        <taxon>Sinanodonta</taxon>
    </lineage>
</organism>
<feature type="transmembrane region" description="Helical" evidence="5">
    <location>
        <begin position="285"/>
        <end position="306"/>
    </location>
</feature>
<feature type="transmembrane region" description="Helical" evidence="5">
    <location>
        <begin position="547"/>
        <end position="569"/>
    </location>
</feature>
<feature type="compositionally biased region" description="Low complexity" evidence="4">
    <location>
        <begin position="144"/>
        <end position="198"/>
    </location>
</feature>
<feature type="compositionally biased region" description="Polar residues" evidence="4">
    <location>
        <begin position="130"/>
        <end position="143"/>
    </location>
</feature>
<name>A0ABD3UXA0_SINWO</name>
<evidence type="ECO:0000256" key="3">
    <source>
        <dbReference type="ARBA" id="ARBA00023136"/>
    </source>
</evidence>
<sequence>MSGDVKLEAESPSSLEDDEEGHPYCDDGPTENECVTFGNNSEEQNTNIKKDIVKLSRKHISFAADDLIANNFNALEGNEAAERSPNQHEDEEILGERMQLLEGQNLLPDEANKGNSVPSAEDFCSVQNEANVRQSEGQVITNNRQSITRTRPSSTRNNRSSTRSNRSSTRSNRSSTRSNQFSTRNNRSSTNSRRPSTNMADLPFCERLKKHRTFRRKLIRTAWLLASFMILGWVVAQIGPSLPDLMYLYDLKLYTISWLFTAHTGGYIVGSLAAGVLYDKYDRLLLLFFSTFGIAITTSAWSWSIYFEAMAVIRFLDGMFCGGLDTGGNTEIASLWREEGRPYMQALHFTFAFGGVLAPMVTEPFMTQKNLTHLHKKKYISVQDLYLPSSEANTSYVNDTGASMTLGIMDSFFVVPNATDPTMDKSDTNIRYSFLVSGCLAFMASIPFIVMYFKYLKRLVLMDKPKPDYEESKLHGGQILALAFISLIFFCYYSIVETFGGYIMMFCISELEFTKVLGSVATSVFWGAFGVGRFFGIFVIRCLSPKTMLAAFSVFVFGSLLGLVLACVFKVVVLIWIFIILFGLSSSVIFPTLFTWTEENVQHVNGKISSLFLVSASFGMMIHPIFIGYMMEVYTPLWLLYVLIAESVLCLFLLGVVLFVCRMCIDKPITKYVRTEIHVQT</sequence>
<feature type="transmembrane region" description="Helical" evidence="5">
    <location>
        <begin position="474"/>
        <end position="496"/>
    </location>
</feature>
<gene>
    <name evidence="6" type="ORF">ACJMK2_013342</name>
</gene>
<feature type="transmembrane region" description="Helical" evidence="5">
    <location>
        <begin position="432"/>
        <end position="453"/>
    </location>
</feature>
<evidence type="ECO:0000313" key="7">
    <source>
        <dbReference type="Proteomes" id="UP001634394"/>
    </source>
</evidence>
<dbReference type="Proteomes" id="UP001634394">
    <property type="component" value="Unassembled WGS sequence"/>
</dbReference>
<reference evidence="6 7" key="1">
    <citation type="submission" date="2024-11" db="EMBL/GenBank/DDBJ databases">
        <title>Chromosome-level genome assembly of the freshwater bivalve Anodonta woodiana.</title>
        <authorList>
            <person name="Chen X."/>
        </authorList>
    </citation>
    <scope>NUCLEOTIDE SEQUENCE [LARGE SCALE GENOMIC DNA]</scope>
    <source>
        <strain evidence="6">MN2024</strain>
        <tissue evidence="6">Gills</tissue>
    </source>
</reference>